<dbReference type="AlphaFoldDB" id="A0A9D5H8J4"/>
<reference evidence="1" key="2">
    <citation type="journal article" date="2022" name="Hortic Res">
        <title>The genome of Dioscorea zingiberensis sheds light on the biosynthesis, origin and evolution of the medicinally important diosgenin saponins.</title>
        <authorList>
            <person name="Li Y."/>
            <person name="Tan C."/>
            <person name="Li Z."/>
            <person name="Guo J."/>
            <person name="Li S."/>
            <person name="Chen X."/>
            <person name="Wang C."/>
            <person name="Dai X."/>
            <person name="Yang H."/>
            <person name="Song W."/>
            <person name="Hou L."/>
            <person name="Xu J."/>
            <person name="Tong Z."/>
            <person name="Xu A."/>
            <person name="Yuan X."/>
            <person name="Wang W."/>
            <person name="Yang Q."/>
            <person name="Chen L."/>
            <person name="Sun Z."/>
            <person name="Wang K."/>
            <person name="Pan B."/>
            <person name="Chen J."/>
            <person name="Bao Y."/>
            <person name="Liu F."/>
            <person name="Qi X."/>
            <person name="Gang D.R."/>
            <person name="Wen J."/>
            <person name="Li J."/>
        </authorList>
    </citation>
    <scope>NUCLEOTIDE SEQUENCE</scope>
    <source>
        <strain evidence="1">Dzin_1.0</strain>
    </source>
</reference>
<reference evidence="1" key="1">
    <citation type="submission" date="2021-03" db="EMBL/GenBank/DDBJ databases">
        <authorList>
            <person name="Li Z."/>
            <person name="Yang C."/>
        </authorList>
    </citation>
    <scope>NUCLEOTIDE SEQUENCE</scope>
    <source>
        <strain evidence="1">Dzin_1.0</strain>
        <tissue evidence="1">Leaf</tissue>
    </source>
</reference>
<evidence type="ECO:0000313" key="2">
    <source>
        <dbReference type="Proteomes" id="UP001085076"/>
    </source>
</evidence>
<dbReference type="EMBL" id="JAGGNH010000007">
    <property type="protein sequence ID" value="KAJ0967249.1"/>
    <property type="molecule type" value="Genomic_DNA"/>
</dbReference>
<protein>
    <submittedName>
        <fullName evidence="1">Uncharacterized protein</fullName>
    </submittedName>
</protein>
<keyword evidence="2" id="KW-1185">Reference proteome</keyword>
<organism evidence="1 2">
    <name type="scientific">Dioscorea zingiberensis</name>
    <dbReference type="NCBI Taxonomy" id="325984"/>
    <lineage>
        <taxon>Eukaryota</taxon>
        <taxon>Viridiplantae</taxon>
        <taxon>Streptophyta</taxon>
        <taxon>Embryophyta</taxon>
        <taxon>Tracheophyta</taxon>
        <taxon>Spermatophyta</taxon>
        <taxon>Magnoliopsida</taxon>
        <taxon>Liliopsida</taxon>
        <taxon>Dioscoreales</taxon>
        <taxon>Dioscoreaceae</taxon>
        <taxon>Dioscorea</taxon>
    </lineage>
</organism>
<dbReference type="Proteomes" id="UP001085076">
    <property type="component" value="Miscellaneous, Linkage group lg07"/>
</dbReference>
<sequence>MLAESLSGDISIASDPLKVLSFALSLSPPSNELSSSLSHPPFLILEMRSNFQRLEGGTGNSILIICSLEEGIKL</sequence>
<proteinExistence type="predicted"/>
<gene>
    <name evidence="1" type="ORF">J5N97_024166</name>
</gene>
<name>A0A9D5H8J4_9LILI</name>
<evidence type="ECO:0000313" key="1">
    <source>
        <dbReference type="EMBL" id="KAJ0967249.1"/>
    </source>
</evidence>
<accession>A0A9D5H8J4</accession>
<comment type="caution">
    <text evidence="1">The sequence shown here is derived from an EMBL/GenBank/DDBJ whole genome shotgun (WGS) entry which is preliminary data.</text>
</comment>